<reference evidence="6 7" key="1">
    <citation type="journal article" date="2014" name="Int. J. Syst. Evol. Microbiol.">
        <title>Description of Galbitalea soli gen. nov., sp. nov., and Frondihabitans sucicola sp. nov.</title>
        <authorList>
            <person name="Kim S.J."/>
            <person name="Lim J.M."/>
            <person name="Ahn J.H."/>
            <person name="Weon H.Y."/>
            <person name="Hamada M."/>
            <person name="Suzuki K."/>
            <person name="Ahn T.Y."/>
            <person name="Kwon S.W."/>
        </authorList>
    </citation>
    <scope>NUCLEOTIDE SEQUENCE [LARGE SCALE GENOMIC DNA]</scope>
    <source>
        <strain evidence="6 7">NBRC 108727</strain>
    </source>
</reference>
<dbReference type="Pfam" id="PF01408">
    <property type="entry name" value="GFO_IDH_MocA"/>
    <property type="match status" value="1"/>
</dbReference>
<dbReference type="Gene3D" id="3.30.360.10">
    <property type="entry name" value="Dihydrodipicolinate Reductase, domain 2"/>
    <property type="match status" value="1"/>
</dbReference>
<keyword evidence="7" id="KW-1185">Reference proteome</keyword>
<dbReference type="PANTHER" id="PTHR43708">
    <property type="entry name" value="CONSERVED EXPRESSED OXIDOREDUCTASE (EUROFUNG)"/>
    <property type="match status" value="1"/>
</dbReference>
<dbReference type="Proteomes" id="UP000479756">
    <property type="component" value="Unassembled WGS sequence"/>
</dbReference>
<evidence type="ECO:0000256" key="1">
    <source>
        <dbReference type="ARBA" id="ARBA00010928"/>
    </source>
</evidence>
<dbReference type="InterPro" id="IPR055170">
    <property type="entry name" value="GFO_IDH_MocA-like_dom"/>
</dbReference>
<protein>
    <submittedName>
        <fullName evidence="6">Gfo/Idh/MocA family oxidoreductase</fullName>
    </submittedName>
</protein>
<comment type="caution">
    <text evidence="6">The sequence shown here is derived from an EMBL/GenBank/DDBJ whole genome shotgun (WGS) entry which is preliminary data.</text>
</comment>
<dbReference type="RefSeq" id="WP_163471514.1">
    <property type="nucleotide sequence ID" value="NZ_JAAGWZ010000001.1"/>
</dbReference>
<keyword evidence="2" id="KW-0560">Oxidoreductase</keyword>
<dbReference type="SUPFAM" id="SSF51735">
    <property type="entry name" value="NAD(P)-binding Rossmann-fold domains"/>
    <property type="match status" value="1"/>
</dbReference>
<dbReference type="SUPFAM" id="SSF55347">
    <property type="entry name" value="Glyceraldehyde-3-phosphate dehydrogenase-like, C-terminal domain"/>
    <property type="match status" value="1"/>
</dbReference>
<dbReference type="EMBL" id="JAAGWZ010000001">
    <property type="protein sequence ID" value="NEM89863.1"/>
    <property type="molecule type" value="Genomic_DNA"/>
</dbReference>
<organism evidence="6 7">
    <name type="scientific">Galbitalea soli</name>
    <dbReference type="NCBI Taxonomy" id="1268042"/>
    <lineage>
        <taxon>Bacteria</taxon>
        <taxon>Bacillati</taxon>
        <taxon>Actinomycetota</taxon>
        <taxon>Actinomycetes</taxon>
        <taxon>Micrococcales</taxon>
        <taxon>Microbacteriaceae</taxon>
        <taxon>Galbitalea</taxon>
    </lineage>
</organism>
<dbReference type="Gene3D" id="3.40.50.720">
    <property type="entry name" value="NAD(P)-binding Rossmann-like Domain"/>
    <property type="match status" value="1"/>
</dbReference>
<gene>
    <name evidence="6" type="ORF">G3T37_00650</name>
</gene>
<feature type="domain" description="Gfo/Idh/MocA-like oxidoreductase N-terminal" evidence="4">
    <location>
        <begin position="8"/>
        <end position="125"/>
    </location>
</feature>
<evidence type="ECO:0000313" key="7">
    <source>
        <dbReference type="Proteomes" id="UP000479756"/>
    </source>
</evidence>
<dbReference type="AlphaFoldDB" id="A0A7C9TPV3"/>
<evidence type="ECO:0000256" key="3">
    <source>
        <dbReference type="ARBA" id="ARBA00023027"/>
    </source>
</evidence>
<dbReference type="GO" id="GO:0016491">
    <property type="term" value="F:oxidoreductase activity"/>
    <property type="evidence" value="ECO:0007669"/>
    <property type="project" value="UniProtKB-KW"/>
</dbReference>
<dbReference type="InterPro" id="IPR036291">
    <property type="entry name" value="NAD(P)-bd_dom_sf"/>
</dbReference>
<dbReference type="InterPro" id="IPR000683">
    <property type="entry name" value="Gfo/Idh/MocA-like_OxRdtase_N"/>
</dbReference>
<dbReference type="InterPro" id="IPR051317">
    <property type="entry name" value="Gfo/Idh/MocA_oxidoreduct"/>
</dbReference>
<proteinExistence type="inferred from homology"/>
<dbReference type="Pfam" id="PF22725">
    <property type="entry name" value="GFO_IDH_MocA_C3"/>
    <property type="match status" value="1"/>
</dbReference>
<feature type="domain" description="GFO/IDH/MocA-like oxidoreductase" evidence="5">
    <location>
        <begin position="135"/>
        <end position="253"/>
    </location>
</feature>
<evidence type="ECO:0000256" key="2">
    <source>
        <dbReference type="ARBA" id="ARBA00023002"/>
    </source>
</evidence>
<accession>A0A7C9TPV3</accession>
<comment type="similarity">
    <text evidence="1">Belongs to the Gfo/Idh/MocA family.</text>
</comment>
<dbReference type="PANTHER" id="PTHR43708:SF5">
    <property type="entry name" value="CONSERVED EXPRESSED OXIDOREDUCTASE (EUROFUNG)-RELATED"/>
    <property type="match status" value="1"/>
</dbReference>
<name>A0A7C9TPV3_9MICO</name>
<sequence>MPANSAPIRTGIIGFGLSGRIFHEPFLAADPAFRIDLIATGDPTRRAQAEALGHPTVPGPGELLNRLGELDLVVLASPAHVHLEQGVAALEAGVAVVVDKPFAASAAEAEQLIAVSERTGAPLIVFQNRRWDGDFRTIQALVAEGRLGRVHRFESSFERYSGAVRERWQDTTPIERGAGISYDLGSHLVDQALHLFGPATLQHAEVSVVRSGGVSDDDAFFSLRHETGVISHLAVSRVAAQAGPRFRVLGTEDAYTVYGLDPQEATLRAGGRPGDAGFGEAPEAEWGMLGGGSSGPELRRVPTLRGEYAAFYAGVAASIRDGAPVPVNARDSLAALRILDAAHGR</sequence>
<keyword evidence="3" id="KW-0520">NAD</keyword>
<evidence type="ECO:0000259" key="4">
    <source>
        <dbReference type="Pfam" id="PF01408"/>
    </source>
</evidence>
<dbReference type="GO" id="GO:0000166">
    <property type="term" value="F:nucleotide binding"/>
    <property type="evidence" value="ECO:0007669"/>
    <property type="project" value="InterPro"/>
</dbReference>
<evidence type="ECO:0000259" key="5">
    <source>
        <dbReference type="Pfam" id="PF22725"/>
    </source>
</evidence>
<evidence type="ECO:0000313" key="6">
    <source>
        <dbReference type="EMBL" id="NEM89863.1"/>
    </source>
</evidence>